<feature type="signal peptide" evidence="4">
    <location>
        <begin position="1"/>
        <end position="15"/>
    </location>
</feature>
<accession>A0AAD8A780</accession>
<feature type="chain" id="PRO_5042068492" evidence="4">
    <location>
        <begin position="16"/>
        <end position="137"/>
    </location>
</feature>
<dbReference type="SUPFAM" id="SSF47565">
    <property type="entry name" value="Insect pheromone/odorant-binding proteins"/>
    <property type="match status" value="1"/>
</dbReference>
<evidence type="ECO:0000313" key="6">
    <source>
        <dbReference type="Proteomes" id="UP001233999"/>
    </source>
</evidence>
<dbReference type="Pfam" id="PF01395">
    <property type="entry name" value="PBP_GOBP"/>
    <property type="match status" value="1"/>
</dbReference>
<evidence type="ECO:0000313" key="5">
    <source>
        <dbReference type="EMBL" id="KAJ9593296.1"/>
    </source>
</evidence>
<sequence>MLLLLLILCTGWTSASDPRLAELDEDTREMLKMLRDSCVEQTGVDESFINKARDGEFPEDTSFKNYLGCVYQQTGALSDDGEADYDAMLALLPEQFVERATKMVNQCRHVRENNAAATAFELNKCLYKSDPEYYFII</sequence>
<reference evidence="5" key="1">
    <citation type="journal article" date="2023" name="IScience">
        <title>Live-bearing cockroach genome reveals convergent evolutionary mechanisms linked to viviparity in insects and beyond.</title>
        <authorList>
            <person name="Fouks B."/>
            <person name="Harrison M.C."/>
            <person name="Mikhailova A.A."/>
            <person name="Marchal E."/>
            <person name="English S."/>
            <person name="Carruthers M."/>
            <person name="Jennings E.C."/>
            <person name="Chiamaka E.L."/>
            <person name="Frigard R.A."/>
            <person name="Pippel M."/>
            <person name="Attardo G.M."/>
            <person name="Benoit J.B."/>
            <person name="Bornberg-Bauer E."/>
            <person name="Tobe S.S."/>
        </authorList>
    </citation>
    <scope>NUCLEOTIDE SEQUENCE</scope>
    <source>
        <strain evidence="5">Stay&amp;Tobe</strain>
    </source>
</reference>
<dbReference type="GO" id="GO:0005576">
    <property type="term" value="C:extracellular region"/>
    <property type="evidence" value="ECO:0007669"/>
    <property type="project" value="UniProtKB-SubCell"/>
</dbReference>
<evidence type="ECO:0000256" key="1">
    <source>
        <dbReference type="ARBA" id="ARBA00004613"/>
    </source>
</evidence>
<dbReference type="CDD" id="cd23992">
    <property type="entry name" value="PBP_GOBP"/>
    <property type="match status" value="1"/>
</dbReference>
<keyword evidence="4" id="KW-0732">Signal</keyword>
<dbReference type="PANTHER" id="PTHR21364">
    <property type="entry name" value="GENERAL ODORANT-BINDING PROTEIN 19A"/>
    <property type="match status" value="1"/>
</dbReference>
<dbReference type="Proteomes" id="UP001233999">
    <property type="component" value="Unassembled WGS sequence"/>
</dbReference>
<dbReference type="GO" id="GO:0007608">
    <property type="term" value="P:sensory perception of smell"/>
    <property type="evidence" value="ECO:0007669"/>
    <property type="project" value="UniProtKB-ARBA"/>
</dbReference>
<dbReference type="SMART" id="SM00708">
    <property type="entry name" value="PhBP"/>
    <property type="match status" value="1"/>
</dbReference>
<comment type="caution">
    <text evidence="5">The sequence shown here is derived from an EMBL/GenBank/DDBJ whole genome shotgun (WGS) entry which is preliminary data.</text>
</comment>
<keyword evidence="3" id="KW-0964">Secreted</keyword>
<organism evidence="5 6">
    <name type="scientific">Diploptera punctata</name>
    <name type="common">Pacific beetle cockroach</name>
    <dbReference type="NCBI Taxonomy" id="6984"/>
    <lineage>
        <taxon>Eukaryota</taxon>
        <taxon>Metazoa</taxon>
        <taxon>Ecdysozoa</taxon>
        <taxon>Arthropoda</taxon>
        <taxon>Hexapoda</taxon>
        <taxon>Insecta</taxon>
        <taxon>Pterygota</taxon>
        <taxon>Neoptera</taxon>
        <taxon>Polyneoptera</taxon>
        <taxon>Dictyoptera</taxon>
        <taxon>Blattodea</taxon>
        <taxon>Blaberoidea</taxon>
        <taxon>Blaberidae</taxon>
        <taxon>Diplopterinae</taxon>
        <taxon>Diploptera</taxon>
    </lineage>
</organism>
<dbReference type="AlphaFoldDB" id="A0AAD8A780"/>
<dbReference type="Gene3D" id="1.10.238.20">
    <property type="entry name" value="Pheromone/general odorant binding protein domain"/>
    <property type="match status" value="1"/>
</dbReference>
<evidence type="ECO:0000256" key="4">
    <source>
        <dbReference type="SAM" id="SignalP"/>
    </source>
</evidence>
<dbReference type="EMBL" id="JASPKZ010003449">
    <property type="protein sequence ID" value="KAJ9593296.1"/>
    <property type="molecule type" value="Genomic_DNA"/>
</dbReference>
<comment type="subcellular location">
    <subcellularLocation>
        <location evidence="1">Secreted</location>
    </subcellularLocation>
</comment>
<dbReference type="InterPro" id="IPR006170">
    <property type="entry name" value="PBP/GOBP"/>
</dbReference>
<dbReference type="GO" id="GO:0005549">
    <property type="term" value="F:odorant binding"/>
    <property type="evidence" value="ECO:0007669"/>
    <property type="project" value="InterPro"/>
</dbReference>
<proteinExistence type="inferred from homology"/>
<comment type="similarity">
    <text evidence="2">Belongs to the PBP/GOBP family.</text>
</comment>
<keyword evidence="6" id="KW-1185">Reference proteome</keyword>
<protein>
    <submittedName>
        <fullName evidence="5">Uncharacterized protein</fullName>
    </submittedName>
</protein>
<dbReference type="PANTHER" id="PTHR21364:SF2">
    <property type="entry name" value="GENERAL ODORANT-BINDING PROTEIN 19A"/>
    <property type="match status" value="1"/>
</dbReference>
<evidence type="ECO:0000256" key="2">
    <source>
        <dbReference type="ARBA" id="ARBA00008098"/>
    </source>
</evidence>
<dbReference type="FunFam" id="1.10.238.20:FF:000001">
    <property type="entry name" value="General odorant-binding protein lush"/>
    <property type="match status" value="1"/>
</dbReference>
<name>A0AAD8A780_DIPPU</name>
<reference evidence="5" key="2">
    <citation type="submission" date="2023-05" db="EMBL/GenBank/DDBJ databases">
        <authorList>
            <person name="Fouks B."/>
        </authorList>
    </citation>
    <scope>NUCLEOTIDE SEQUENCE</scope>
    <source>
        <strain evidence="5">Stay&amp;Tobe</strain>
        <tissue evidence="5">Testes</tissue>
    </source>
</reference>
<gene>
    <name evidence="5" type="ORF">L9F63_015171</name>
</gene>
<evidence type="ECO:0000256" key="3">
    <source>
        <dbReference type="ARBA" id="ARBA00022525"/>
    </source>
</evidence>
<dbReference type="InterPro" id="IPR036728">
    <property type="entry name" value="PBP_GOBP_sf"/>
</dbReference>